<dbReference type="eggNOG" id="ENOG5033EGI">
    <property type="taxonomic scope" value="Bacteria"/>
</dbReference>
<dbReference type="KEGG" id="tau:Tola_0741"/>
<organism evidence="1 2">
    <name type="scientific">Tolumonas auensis (strain DSM 9187 / NBRC 110442 / TA 4)</name>
    <dbReference type="NCBI Taxonomy" id="595494"/>
    <lineage>
        <taxon>Bacteria</taxon>
        <taxon>Pseudomonadati</taxon>
        <taxon>Pseudomonadota</taxon>
        <taxon>Gammaproteobacteria</taxon>
        <taxon>Aeromonadales</taxon>
        <taxon>Aeromonadaceae</taxon>
        <taxon>Tolumonas</taxon>
    </lineage>
</organism>
<protein>
    <submittedName>
        <fullName evidence="1">Uncharacterized protein</fullName>
    </submittedName>
</protein>
<dbReference type="RefSeq" id="WP_012728968.1">
    <property type="nucleotide sequence ID" value="NC_012691.1"/>
</dbReference>
<accession>C4LBD4</accession>
<dbReference type="HOGENOM" id="CLU_205647_0_0_6"/>
<dbReference type="AlphaFoldDB" id="C4LBD4"/>
<reference evidence="2" key="1">
    <citation type="submission" date="2009-05" db="EMBL/GenBank/DDBJ databases">
        <title>Complete sequence of Tolumonas auensis DSM 9187.</title>
        <authorList>
            <consortium name="US DOE Joint Genome Institute"/>
            <person name="Lucas S."/>
            <person name="Copeland A."/>
            <person name="Lapidus A."/>
            <person name="Glavina del Rio T."/>
            <person name="Tice H."/>
            <person name="Bruce D."/>
            <person name="Goodwin L."/>
            <person name="Pitluck S."/>
            <person name="Chertkov O."/>
            <person name="Brettin T."/>
            <person name="Detter J.C."/>
            <person name="Han C."/>
            <person name="Larimer F."/>
            <person name="Land M."/>
            <person name="Hauser L."/>
            <person name="Kyrpides N."/>
            <person name="Mikhailova N."/>
            <person name="Spring S."/>
            <person name="Beller H."/>
        </authorList>
    </citation>
    <scope>NUCLEOTIDE SEQUENCE [LARGE SCALE GENOMIC DNA]</scope>
    <source>
        <strain evidence="2">DSM 9187 / TA4</strain>
    </source>
</reference>
<evidence type="ECO:0000313" key="2">
    <source>
        <dbReference type="Proteomes" id="UP000009073"/>
    </source>
</evidence>
<dbReference type="EMBL" id="CP001616">
    <property type="protein sequence ID" value="ACQ92369.1"/>
    <property type="molecule type" value="Genomic_DNA"/>
</dbReference>
<evidence type="ECO:0000313" key="1">
    <source>
        <dbReference type="EMBL" id="ACQ92369.1"/>
    </source>
</evidence>
<dbReference type="Proteomes" id="UP000009073">
    <property type="component" value="Chromosome"/>
</dbReference>
<keyword evidence="2" id="KW-1185">Reference proteome</keyword>
<name>C4LBD4_TOLAT</name>
<sequence length="64" mass="7087">MVTLLEQAQALLNTDSLSIDDVRELQRLEAQASGDEAELIAELWEAVYALADESLLKKLQDDAI</sequence>
<dbReference type="OrthoDB" id="5824647at2"/>
<reference evidence="1 2" key="2">
    <citation type="journal article" date="2011" name="Stand. Genomic Sci.">
        <title>Complete genome sequence of Tolumonas auensis type strain (TA 4).</title>
        <authorList>
            <person name="Chertkov O."/>
            <person name="Copeland A."/>
            <person name="Lucas S."/>
            <person name="Lapidus A."/>
            <person name="Berry K.W."/>
            <person name="Detter J.C."/>
            <person name="Del Rio T.G."/>
            <person name="Hammon N."/>
            <person name="Dalin E."/>
            <person name="Tice H."/>
            <person name="Pitluck S."/>
            <person name="Richardson P."/>
            <person name="Bruce D."/>
            <person name="Goodwin L."/>
            <person name="Han C."/>
            <person name="Tapia R."/>
            <person name="Saunders E."/>
            <person name="Schmutz J."/>
            <person name="Brettin T."/>
            <person name="Larimer F."/>
            <person name="Land M."/>
            <person name="Hauser L."/>
            <person name="Spring S."/>
            <person name="Rohde M."/>
            <person name="Kyrpides N.C."/>
            <person name="Ivanova N."/>
            <person name="Goker M."/>
            <person name="Beller H.R."/>
            <person name="Klenk H.P."/>
            <person name="Woyke T."/>
        </authorList>
    </citation>
    <scope>NUCLEOTIDE SEQUENCE [LARGE SCALE GENOMIC DNA]</scope>
    <source>
        <strain evidence="2">DSM 9187 / TA4</strain>
    </source>
</reference>
<proteinExistence type="predicted"/>
<dbReference type="STRING" id="595494.Tola_0741"/>
<gene>
    <name evidence="1" type="ordered locus">Tola_0741</name>
</gene>